<dbReference type="Pfam" id="PF14501">
    <property type="entry name" value="HATPase_c_5"/>
    <property type="match status" value="1"/>
</dbReference>
<gene>
    <name evidence="3" type="ORF">D2E24_0796</name>
</gene>
<proteinExistence type="predicted"/>
<sequence>MTGTIAAGWPMTFPDVMLGNASALTVFNNLMVTVELLAAQLLFALRAPHPGRARVRAAQAVAVMLAVCALLVQIDAAVASPTLRMGVRYGVLFACSCLAVRYVIGGAGRVAVVCCVCGYAMQHIAAAVMKIVDLLRAQAAIAWSTPMLGSWIVGIVLRGAVFASIYLAFLHRFIRRLDMTAVWTGSRTTLALLTGAVLAVTVALSSYASAPSLGLHTGLVLRAVSVLTCLIILLLFGELSRNHRLTDEIAFMKRMDAMRADHYAQLRDVIEETNVRCHDMKHQIAAMRASGGAADGAFREELDDLARTADLYDGVARTGCAPLDVVLTQKSRVCAARGIRFTYMADASCLEPMRERDVYALFGNALDNAIEAVTRLADPERRIVKMTVARRAGFVSIIVANYFDHVERDAAGDIVSSRPDPRGHGYGLKSMRRIAGEYGGTMSVDTDGGTFTVSILLPDSPSDATAPATG</sequence>
<dbReference type="RefSeq" id="WP_164520998.1">
    <property type="nucleotide sequence ID" value="NZ_QXGK01000006.1"/>
</dbReference>
<feature type="transmembrane region" description="Helical" evidence="1">
    <location>
        <begin position="57"/>
        <end position="74"/>
    </location>
</feature>
<protein>
    <submittedName>
        <fullName evidence="3">Signal transduction histidine kinase regulating citrate/malate metabolism</fullName>
    </submittedName>
</protein>
<keyword evidence="4" id="KW-1185">Reference proteome</keyword>
<dbReference type="CDD" id="cd16935">
    <property type="entry name" value="HATPase_AgrC-ComD-like"/>
    <property type="match status" value="1"/>
</dbReference>
<feature type="transmembrane region" description="Helical" evidence="1">
    <location>
        <begin position="110"/>
        <end position="128"/>
    </location>
</feature>
<dbReference type="InterPro" id="IPR036890">
    <property type="entry name" value="HATPase_C_sf"/>
</dbReference>
<evidence type="ECO:0000256" key="1">
    <source>
        <dbReference type="SAM" id="Phobius"/>
    </source>
</evidence>
<feature type="domain" description="Sensor histidine kinase NatK-like C-terminal" evidence="2">
    <location>
        <begin position="356"/>
        <end position="458"/>
    </location>
</feature>
<comment type="caution">
    <text evidence="3">The sequence shown here is derived from an EMBL/GenBank/DDBJ whole genome shotgun (WGS) entry which is preliminary data.</text>
</comment>
<evidence type="ECO:0000259" key="2">
    <source>
        <dbReference type="Pfam" id="PF14501"/>
    </source>
</evidence>
<feature type="transmembrane region" description="Helical" evidence="1">
    <location>
        <begin position="21"/>
        <end position="45"/>
    </location>
</feature>
<dbReference type="SUPFAM" id="SSF55874">
    <property type="entry name" value="ATPase domain of HSP90 chaperone/DNA topoisomerase II/histidine kinase"/>
    <property type="match status" value="1"/>
</dbReference>
<organism evidence="3 4">
    <name type="scientific">Bifidobacterium samirii</name>
    <dbReference type="NCBI Taxonomy" id="2306974"/>
    <lineage>
        <taxon>Bacteria</taxon>
        <taxon>Bacillati</taxon>
        <taxon>Actinomycetota</taxon>
        <taxon>Actinomycetes</taxon>
        <taxon>Bifidobacteriales</taxon>
        <taxon>Bifidobacteriaceae</taxon>
        <taxon>Bifidobacterium</taxon>
    </lineage>
</organism>
<dbReference type="AlphaFoldDB" id="A0A430FUY9"/>
<dbReference type="EMBL" id="QXGK01000006">
    <property type="protein sequence ID" value="RSX57203.1"/>
    <property type="molecule type" value="Genomic_DNA"/>
</dbReference>
<feature type="transmembrane region" description="Helical" evidence="1">
    <location>
        <begin position="148"/>
        <end position="169"/>
    </location>
</feature>
<dbReference type="InterPro" id="IPR032834">
    <property type="entry name" value="NatK-like_C"/>
</dbReference>
<feature type="transmembrane region" description="Helical" evidence="1">
    <location>
        <begin position="190"/>
        <end position="209"/>
    </location>
</feature>
<reference evidence="3 4" key="1">
    <citation type="submission" date="2018-09" db="EMBL/GenBank/DDBJ databases">
        <title>Characterization of the phylogenetic diversity of five novel species belonging to the genus Bifidobacterium.</title>
        <authorList>
            <person name="Lugli G.A."/>
            <person name="Duranti S."/>
            <person name="Milani C."/>
        </authorList>
    </citation>
    <scope>NUCLEOTIDE SEQUENCE [LARGE SCALE GENOMIC DNA]</scope>
    <source>
        <strain evidence="3 4">2033B</strain>
    </source>
</reference>
<accession>A0A430FUY9</accession>
<dbReference type="Gene3D" id="3.30.565.10">
    <property type="entry name" value="Histidine kinase-like ATPase, C-terminal domain"/>
    <property type="match status" value="1"/>
</dbReference>
<feature type="transmembrane region" description="Helical" evidence="1">
    <location>
        <begin position="86"/>
        <end position="103"/>
    </location>
</feature>
<keyword evidence="1" id="KW-0472">Membrane</keyword>
<keyword evidence="3" id="KW-0418">Kinase</keyword>
<dbReference type="Proteomes" id="UP000287470">
    <property type="component" value="Unassembled WGS sequence"/>
</dbReference>
<keyword evidence="1" id="KW-1133">Transmembrane helix</keyword>
<name>A0A430FUY9_9BIFI</name>
<feature type="transmembrane region" description="Helical" evidence="1">
    <location>
        <begin position="215"/>
        <end position="236"/>
    </location>
</feature>
<keyword evidence="3" id="KW-0808">Transferase</keyword>
<evidence type="ECO:0000313" key="3">
    <source>
        <dbReference type="EMBL" id="RSX57203.1"/>
    </source>
</evidence>
<dbReference type="GO" id="GO:0016301">
    <property type="term" value="F:kinase activity"/>
    <property type="evidence" value="ECO:0007669"/>
    <property type="project" value="UniProtKB-KW"/>
</dbReference>
<keyword evidence="1" id="KW-0812">Transmembrane</keyword>
<evidence type="ECO:0000313" key="4">
    <source>
        <dbReference type="Proteomes" id="UP000287470"/>
    </source>
</evidence>